<comment type="caution">
    <text evidence="8">Lacks conserved residue(s) required for the propagation of feature annotation.</text>
</comment>
<comment type="similarity">
    <text evidence="2 8">Belongs to the diaminopimelate epimerase family.</text>
</comment>
<feature type="active site" description="Proton acceptor" evidence="8">
    <location>
        <position position="199"/>
    </location>
</feature>
<evidence type="ECO:0000313" key="10">
    <source>
        <dbReference type="EMBL" id="CBY82883.1"/>
    </source>
</evidence>
<evidence type="ECO:0000256" key="3">
    <source>
        <dbReference type="ARBA" id="ARBA00013080"/>
    </source>
</evidence>
<dbReference type="PANTHER" id="PTHR31689">
    <property type="entry name" value="DIAMINOPIMELATE EPIMERASE, CHLOROPLASTIC"/>
    <property type="match status" value="1"/>
</dbReference>
<dbReference type="NCBIfam" id="TIGR00652">
    <property type="entry name" value="DapF"/>
    <property type="match status" value="1"/>
</dbReference>
<dbReference type="UniPathway" id="UPA00034">
    <property type="reaction ID" value="UER00025"/>
</dbReference>
<evidence type="ECO:0000256" key="9">
    <source>
        <dbReference type="PROSITE-ProRule" id="PRU10125"/>
    </source>
</evidence>
<sequence>MLLHKYCASGNDFLITHQFTPQDRSALAKRICDRHYGFGADGLVVLLPHSKHAYTWEFYNADGSCASMCGNASRCVGLYAYQQGLAPSKHTFLSGAGVISLEVLNLNPQGGVVQSNLGAPKRLESLQLEGQIWHLLDTGVPHLVHFVDHPNKIPTHKTPQMQTLRARFDANVNFAYIQDPRTIKLATYERGVEDITLACGTGMAAVFACAYYQHNHNPQAVLIPPSGEALNWYLRDDELYFQGQVHFIGFILEKSAFKGYRADLF</sequence>
<dbReference type="EMBL" id="FQ670179">
    <property type="protein sequence ID" value="CBY82883.1"/>
    <property type="molecule type" value="Genomic_DNA"/>
</dbReference>
<accession>E7ABR0</accession>
<keyword evidence="5 8" id="KW-0457">Lysine biosynthesis</keyword>
<dbReference type="EC" id="5.1.1.7" evidence="3 8"/>
<dbReference type="SUPFAM" id="SSF54506">
    <property type="entry name" value="Diaminopimelate epimerase-like"/>
    <property type="match status" value="2"/>
</dbReference>
<gene>
    <name evidence="8 10" type="primary">dapF</name>
    <name evidence="10" type="ordered locus">Hfelis_07990</name>
</gene>
<evidence type="ECO:0000256" key="1">
    <source>
        <dbReference type="ARBA" id="ARBA00005196"/>
    </source>
</evidence>
<evidence type="ECO:0000256" key="8">
    <source>
        <dbReference type="HAMAP-Rule" id="MF_00197"/>
    </source>
</evidence>
<dbReference type="HAMAP" id="MF_00197">
    <property type="entry name" value="DAP_epimerase"/>
    <property type="match status" value="1"/>
</dbReference>
<feature type="active site" description="Proton donor" evidence="8">
    <location>
        <position position="69"/>
    </location>
</feature>
<dbReference type="KEGG" id="hfe:HFELIS_07990"/>
<dbReference type="InterPro" id="IPR018510">
    <property type="entry name" value="DAP_epimerase_AS"/>
</dbReference>
<evidence type="ECO:0000256" key="5">
    <source>
        <dbReference type="ARBA" id="ARBA00023154"/>
    </source>
</evidence>
<dbReference type="GeneID" id="36134295"/>
<organism evidence="10 11">
    <name type="scientific">Helicobacter felis (strain ATCC 49179 / CCUG 28539 / NCTC 12436 / CS1)</name>
    <dbReference type="NCBI Taxonomy" id="936155"/>
    <lineage>
        <taxon>Bacteria</taxon>
        <taxon>Pseudomonadati</taxon>
        <taxon>Campylobacterota</taxon>
        <taxon>Epsilonproteobacteria</taxon>
        <taxon>Campylobacterales</taxon>
        <taxon>Helicobacteraceae</taxon>
        <taxon>Helicobacter</taxon>
    </lineage>
</organism>
<feature type="binding site" evidence="8">
    <location>
        <begin position="200"/>
        <end position="201"/>
    </location>
    <ligand>
        <name>substrate</name>
    </ligand>
</feature>
<feature type="active site" evidence="9">
    <location>
        <position position="69"/>
    </location>
</feature>
<proteinExistence type="inferred from homology"/>
<evidence type="ECO:0000256" key="4">
    <source>
        <dbReference type="ARBA" id="ARBA00022605"/>
    </source>
</evidence>
<dbReference type="Gene3D" id="3.10.310.10">
    <property type="entry name" value="Diaminopimelate Epimerase, Chain A, domain 1"/>
    <property type="match status" value="2"/>
</dbReference>
<dbReference type="RefSeq" id="WP_013469249.1">
    <property type="nucleotide sequence ID" value="NC_014810.2"/>
</dbReference>
<comment type="subunit">
    <text evidence="8">Homodimer.</text>
</comment>
<evidence type="ECO:0000256" key="2">
    <source>
        <dbReference type="ARBA" id="ARBA00010219"/>
    </source>
</evidence>
<evidence type="ECO:0000256" key="7">
    <source>
        <dbReference type="ARBA" id="ARBA00051712"/>
    </source>
</evidence>
<dbReference type="Proteomes" id="UP000007934">
    <property type="component" value="Chromosome"/>
</dbReference>
<feature type="site" description="Could be important to modulate the pK values of the two catalytic cysteine residues" evidence="8">
    <location>
        <position position="142"/>
    </location>
</feature>
<evidence type="ECO:0000256" key="6">
    <source>
        <dbReference type="ARBA" id="ARBA00023235"/>
    </source>
</evidence>
<protein>
    <recommendedName>
        <fullName evidence="3 8">Diaminopimelate epimerase</fullName>
        <shortName evidence="8">DAP epimerase</shortName>
        <ecNumber evidence="3 8">5.1.1.7</ecNumber>
    </recommendedName>
    <alternativeName>
        <fullName evidence="8">PLP-independent amino acid racemase</fullName>
    </alternativeName>
</protein>
<comment type="subcellular location">
    <subcellularLocation>
        <location evidence="8">Cytoplasm</location>
    </subcellularLocation>
</comment>
<dbReference type="GO" id="GO:0005829">
    <property type="term" value="C:cytosol"/>
    <property type="evidence" value="ECO:0007669"/>
    <property type="project" value="TreeGrafter"/>
</dbReference>
<dbReference type="GO" id="GO:0008837">
    <property type="term" value="F:diaminopimelate epimerase activity"/>
    <property type="evidence" value="ECO:0007669"/>
    <property type="project" value="UniProtKB-UniRule"/>
</dbReference>
<keyword evidence="4 8" id="KW-0028">Amino-acid biosynthesis</keyword>
<comment type="function">
    <text evidence="8">Catalyzes the stereoinversion of LL-2,6-diaminopimelate (L,L-DAP) to meso-diaminopimelate (meso-DAP), a precursor of L-lysine and an essential component of the bacterial peptidoglycan.</text>
</comment>
<dbReference type="InterPro" id="IPR001653">
    <property type="entry name" value="DAP_epimerase_DapF"/>
</dbReference>
<comment type="pathway">
    <text evidence="1 8">Amino-acid biosynthesis; L-lysine biosynthesis via DAP pathway; DL-2,6-diaminopimelate from LL-2,6-diaminopimelate: step 1/1.</text>
</comment>
<reference evidence="10 11" key="1">
    <citation type="journal article" date="2011" name="Genome Biol. Evol.">
        <title>Comparative whole genome sequence analysis of the carcinogenic bacterial model pathogen Helicobacter felis.</title>
        <authorList>
            <person name="Arnold I.C."/>
            <person name="Zigova Z."/>
            <person name="Holden M."/>
            <person name="Lawley T.D."/>
            <person name="Rad R."/>
            <person name="Dougan G."/>
            <person name="Falkow S."/>
            <person name="Bentley S.D."/>
            <person name="Muller A."/>
        </authorList>
    </citation>
    <scope>NUCLEOTIDE SEQUENCE [LARGE SCALE GENOMIC DNA]</scope>
    <source>
        <strain evidence="11">ATCC 49179 / CCUG 28539 / NCTC 12436 / CS1</strain>
    </source>
</reference>
<dbReference type="STRING" id="936155.HFELIS_07990"/>
<dbReference type="eggNOG" id="COG0253">
    <property type="taxonomic scope" value="Bacteria"/>
</dbReference>
<dbReference type="PANTHER" id="PTHR31689:SF0">
    <property type="entry name" value="DIAMINOPIMELATE EPIMERASE"/>
    <property type="match status" value="1"/>
</dbReference>
<feature type="binding site" evidence="8">
    <location>
        <position position="11"/>
    </location>
    <ligand>
        <name>substrate</name>
    </ligand>
</feature>
<keyword evidence="6 8" id="KW-0413">Isomerase</keyword>
<keyword evidence="11" id="KW-1185">Reference proteome</keyword>
<dbReference type="GO" id="GO:0009089">
    <property type="term" value="P:lysine biosynthetic process via diaminopimelate"/>
    <property type="evidence" value="ECO:0007669"/>
    <property type="project" value="UniProtKB-UniRule"/>
</dbReference>
<feature type="site" description="Could be important to modulate the pK values of the two catalytic cysteine residues" evidence="8">
    <location>
        <position position="189"/>
    </location>
</feature>
<dbReference type="HOGENOM" id="CLU_053306_3_2_7"/>
<keyword evidence="8" id="KW-0963">Cytoplasm</keyword>
<dbReference type="AlphaFoldDB" id="E7ABR0"/>
<name>E7ABR0_HELFC</name>
<dbReference type="PROSITE" id="PS01326">
    <property type="entry name" value="DAP_EPIMERASE"/>
    <property type="match status" value="1"/>
</dbReference>
<feature type="binding site" evidence="8">
    <location>
        <position position="60"/>
    </location>
    <ligand>
        <name>substrate</name>
    </ligand>
</feature>
<feature type="binding site" evidence="8">
    <location>
        <begin position="70"/>
        <end position="71"/>
    </location>
    <ligand>
        <name>substrate</name>
    </ligand>
</feature>
<dbReference type="OrthoDB" id="9805408at2"/>
<comment type="catalytic activity">
    <reaction evidence="7 8">
        <text>(2S,6S)-2,6-diaminopimelate = meso-2,6-diaminopimelate</text>
        <dbReference type="Rhea" id="RHEA:15393"/>
        <dbReference type="ChEBI" id="CHEBI:57609"/>
        <dbReference type="ChEBI" id="CHEBI:57791"/>
        <dbReference type="EC" id="5.1.1.7"/>
    </reaction>
</comment>
<dbReference type="Pfam" id="PF01678">
    <property type="entry name" value="DAP_epimerase"/>
    <property type="match status" value="2"/>
</dbReference>
<feature type="binding site" evidence="8">
    <location>
        <position position="171"/>
    </location>
    <ligand>
        <name>substrate</name>
    </ligand>
</feature>
<feature type="binding site" evidence="8">
    <location>
        <begin position="189"/>
        <end position="190"/>
    </location>
    <ligand>
        <name>substrate</name>
    </ligand>
</feature>
<evidence type="ECO:0000313" key="11">
    <source>
        <dbReference type="Proteomes" id="UP000007934"/>
    </source>
</evidence>